<dbReference type="Gene3D" id="2.40.30.270">
    <property type="match status" value="1"/>
</dbReference>
<dbReference type="RefSeq" id="WP_130857230.1">
    <property type="nucleotide sequence ID" value="NZ_JBHLWO010000007.1"/>
</dbReference>
<keyword evidence="9" id="KW-1185">Reference proteome</keyword>
<dbReference type="PANTHER" id="PTHR43788">
    <property type="entry name" value="DNA2/NAM7 HELICASE FAMILY MEMBER"/>
    <property type="match status" value="1"/>
</dbReference>
<dbReference type="Pfam" id="PF13087">
    <property type="entry name" value="AAA_12"/>
    <property type="match status" value="1"/>
</dbReference>
<feature type="domain" description="DNA2/NAM7 helicase-like C-terminal" evidence="7">
    <location>
        <begin position="404"/>
        <end position="599"/>
    </location>
</feature>
<feature type="domain" description="DNA2/NAM7 helicase helicase" evidence="6">
    <location>
        <begin position="175"/>
        <end position="396"/>
    </location>
</feature>
<evidence type="ECO:0000256" key="2">
    <source>
        <dbReference type="ARBA" id="ARBA00022741"/>
    </source>
</evidence>
<dbReference type="EMBL" id="JBHLWO010000007">
    <property type="protein sequence ID" value="MFC0321880.1"/>
    <property type="molecule type" value="Genomic_DNA"/>
</dbReference>
<gene>
    <name evidence="8" type="ORF">ACFFI0_26435</name>
</gene>
<dbReference type="InterPro" id="IPR050534">
    <property type="entry name" value="Coronavir_polyprotein_1ab"/>
</dbReference>
<dbReference type="InterPro" id="IPR027417">
    <property type="entry name" value="P-loop_NTPase"/>
</dbReference>
<comment type="similarity">
    <text evidence="1">Belongs to the DNA2/NAM7 helicase family.</text>
</comment>
<reference evidence="8 9" key="1">
    <citation type="submission" date="2024-09" db="EMBL/GenBank/DDBJ databases">
        <authorList>
            <person name="Sun Q."/>
            <person name="Mori K."/>
        </authorList>
    </citation>
    <scope>NUCLEOTIDE SEQUENCE [LARGE SCALE GENOMIC DNA]</scope>
    <source>
        <strain evidence="8 9">CCM 7765</strain>
    </source>
</reference>
<keyword evidence="4" id="KW-0347">Helicase</keyword>
<evidence type="ECO:0000313" key="8">
    <source>
        <dbReference type="EMBL" id="MFC0321880.1"/>
    </source>
</evidence>
<dbReference type="InterPro" id="IPR041677">
    <property type="entry name" value="DNA2/NAM7_AAA_11"/>
</dbReference>
<dbReference type="CDD" id="cd18808">
    <property type="entry name" value="SF1_C_Upf1"/>
    <property type="match status" value="1"/>
</dbReference>
<evidence type="ECO:0000256" key="1">
    <source>
        <dbReference type="ARBA" id="ARBA00007913"/>
    </source>
</evidence>
<evidence type="ECO:0000256" key="5">
    <source>
        <dbReference type="ARBA" id="ARBA00022840"/>
    </source>
</evidence>
<evidence type="ECO:0000259" key="7">
    <source>
        <dbReference type="Pfam" id="PF13087"/>
    </source>
</evidence>
<dbReference type="SUPFAM" id="SSF52540">
    <property type="entry name" value="P-loop containing nucleoside triphosphate hydrolases"/>
    <property type="match status" value="1"/>
</dbReference>
<proteinExistence type="inferred from homology"/>
<organism evidence="8 9">
    <name type="scientific">Olivibacter oleidegradans</name>
    <dbReference type="NCBI Taxonomy" id="760123"/>
    <lineage>
        <taxon>Bacteria</taxon>
        <taxon>Pseudomonadati</taxon>
        <taxon>Bacteroidota</taxon>
        <taxon>Sphingobacteriia</taxon>
        <taxon>Sphingobacteriales</taxon>
        <taxon>Sphingobacteriaceae</taxon>
        <taxon>Olivibacter</taxon>
    </lineage>
</organism>
<dbReference type="InterPro" id="IPR041679">
    <property type="entry name" value="DNA2/NAM7-like_C"/>
</dbReference>
<evidence type="ECO:0000256" key="3">
    <source>
        <dbReference type="ARBA" id="ARBA00022801"/>
    </source>
</evidence>
<keyword evidence="3" id="KW-0378">Hydrolase</keyword>
<comment type="caution">
    <text evidence="8">The sequence shown here is derived from an EMBL/GenBank/DDBJ whole genome shotgun (WGS) entry which is preliminary data.</text>
</comment>
<dbReference type="Gene3D" id="3.40.50.300">
    <property type="entry name" value="P-loop containing nucleotide triphosphate hydrolases"/>
    <property type="match status" value="2"/>
</dbReference>
<sequence>MDYFGNLLALLKLEQIEDRNSFQTSLTTLSITQRKKNGNTWFPIHIKKITIERGDYIALEIERSNDQETIHHFKSGASVALFSNLDSVNHRIVGQVSYLVENKMKVMLHLDELPDWIHNGKLGIDLLFDEYSYKQMQNALLEASKSNKNPLIQVLIGERQPVFFSSATPISLDRLNANQQLAIEKIRSANDIAIIHGPPGTGKTTTIIEACKVLLKERNCQLLVVAPSNTAVDLLTDQLLKAQINVTRIGSPSRVTPELLHATLDEQISQTSSIKEVKKIRKRANQFREMARKYKRNFGKEERIQRQTLFAEAAKLIKEADALEQYATESVIKNAQVITATLVGAGHYSIKNICFEAVIIDEAAQALEPACWIPILKAKKLILAGDHQQLPPTIKSVSAANQGLKETLLEKCIHLYPQSGVMLQEQYRMHTSIMSFSSQKFYQSSLIAHSSVANTLLFPNDQPLQFIDTVGCGFDERDDEGSIYNLEEASFVLHYLSMLSTSLSQHYSPENYPRIAIISPYASQVDKLKALLEARSLSIYKDKVTINTIDGFQGQERDIVIISLTRSNQERKIGFLSDIRRMNVAMTRAKKKLVMVGDSLTLSKLPFYADLITYSEKEHAYYSAWEYLNN</sequence>
<dbReference type="InterPro" id="IPR047187">
    <property type="entry name" value="SF1_C_Upf1"/>
</dbReference>
<keyword evidence="2" id="KW-0547">Nucleotide-binding</keyword>
<evidence type="ECO:0000313" key="9">
    <source>
        <dbReference type="Proteomes" id="UP001589774"/>
    </source>
</evidence>
<dbReference type="PANTHER" id="PTHR43788:SF8">
    <property type="entry name" value="DNA-BINDING PROTEIN SMUBP-2"/>
    <property type="match status" value="1"/>
</dbReference>
<name>A0ABV6HUR2_9SPHI</name>
<evidence type="ECO:0000256" key="4">
    <source>
        <dbReference type="ARBA" id="ARBA00022806"/>
    </source>
</evidence>
<dbReference type="Pfam" id="PF13086">
    <property type="entry name" value="AAA_11"/>
    <property type="match status" value="1"/>
</dbReference>
<dbReference type="Proteomes" id="UP001589774">
    <property type="component" value="Unassembled WGS sequence"/>
</dbReference>
<evidence type="ECO:0000259" key="6">
    <source>
        <dbReference type="Pfam" id="PF13086"/>
    </source>
</evidence>
<keyword evidence="5" id="KW-0067">ATP-binding</keyword>
<protein>
    <submittedName>
        <fullName evidence="8">AAA domain-containing protein</fullName>
    </submittedName>
</protein>
<accession>A0ABV6HUR2</accession>